<evidence type="ECO:0000313" key="6">
    <source>
        <dbReference type="Proteomes" id="UP000057158"/>
    </source>
</evidence>
<dbReference type="OrthoDB" id="9810317at2"/>
<dbReference type="RefSeq" id="WP_096335421.1">
    <property type="nucleotide sequence ID" value="NZ_CP010802.1"/>
</dbReference>
<evidence type="ECO:0000259" key="3">
    <source>
        <dbReference type="Pfam" id="PF03264"/>
    </source>
</evidence>
<evidence type="ECO:0000256" key="2">
    <source>
        <dbReference type="SAM" id="SignalP"/>
    </source>
</evidence>
<keyword evidence="1 2" id="KW-0732">Signal</keyword>
<reference evidence="5 6" key="1">
    <citation type="submission" date="2015-07" db="EMBL/GenBank/DDBJ databases">
        <title>Isolation and Genomic Characterization of a Novel Halophilic Metal-Reducing Deltaproteobacterium from the Deep Subsurface.</title>
        <authorList>
            <person name="Badalamenti J.P."/>
            <person name="Summers Z.M."/>
            <person name="Gralnick J.A."/>
            <person name="Bond D.R."/>
        </authorList>
    </citation>
    <scope>NUCLEOTIDE SEQUENCE [LARGE SCALE GENOMIC DNA]</scope>
    <source>
        <strain evidence="5 6">WTL</strain>
    </source>
</reference>
<organism evidence="5 6">
    <name type="scientific">Desulfuromonas soudanensis</name>
    <dbReference type="NCBI Taxonomy" id="1603606"/>
    <lineage>
        <taxon>Bacteria</taxon>
        <taxon>Pseudomonadati</taxon>
        <taxon>Thermodesulfobacteriota</taxon>
        <taxon>Desulfuromonadia</taxon>
        <taxon>Desulfuromonadales</taxon>
        <taxon>Desulfuromonadaceae</taxon>
        <taxon>Desulfuromonas</taxon>
    </lineage>
</organism>
<dbReference type="PANTHER" id="PTHR35038">
    <property type="entry name" value="DISSIMILATORY SULFITE REDUCTASE SIRA"/>
    <property type="match status" value="1"/>
</dbReference>
<dbReference type="InterPro" id="IPR005126">
    <property type="entry name" value="NapC/NirT_cyt_c_N"/>
</dbReference>
<dbReference type="InterPro" id="IPR010177">
    <property type="entry name" value="Paired_CXXCH_1"/>
</dbReference>
<feature type="domain" description="NapC/NirT cytochrome c N-terminal" evidence="3">
    <location>
        <begin position="1241"/>
        <end position="1369"/>
    </location>
</feature>
<dbReference type="Pfam" id="PF03264">
    <property type="entry name" value="Cytochrom_NNT"/>
    <property type="match status" value="1"/>
</dbReference>
<evidence type="ECO:0000259" key="4">
    <source>
        <dbReference type="Pfam" id="PF09699"/>
    </source>
</evidence>
<name>A0A0M4CYK2_9BACT</name>
<dbReference type="Gene3D" id="3.90.10.10">
    <property type="entry name" value="Cytochrome C3"/>
    <property type="match status" value="2"/>
</dbReference>
<dbReference type="KEGG" id="des:DSOUD_0664"/>
<dbReference type="Pfam" id="PF09698">
    <property type="entry name" value="GSu_C4xC__C2xCH"/>
    <property type="match status" value="1"/>
</dbReference>
<feature type="chain" id="PRO_5005791681" evidence="2">
    <location>
        <begin position="23"/>
        <end position="2792"/>
    </location>
</feature>
<keyword evidence="6" id="KW-1185">Reference proteome</keyword>
<dbReference type="Pfam" id="PF09699">
    <property type="entry name" value="Paired_CXXCH_1"/>
    <property type="match status" value="1"/>
</dbReference>
<dbReference type="Gene3D" id="1.10.1130.10">
    <property type="entry name" value="Flavocytochrome C3, Chain A"/>
    <property type="match status" value="1"/>
</dbReference>
<dbReference type="InterPro" id="IPR051829">
    <property type="entry name" value="Multiheme_Cytochr_ET"/>
</dbReference>
<feature type="domain" description="Doubled CXXCH motif" evidence="4">
    <location>
        <begin position="141"/>
        <end position="179"/>
    </location>
</feature>
<accession>A0A0M4CYK2</accession>
<gene>
    <name evidence="5" type="ORF">DSOUD_0664</name>
</gene>
<dbReference type="PANTHER" id="PTHR35038:SF6">
    <property type="entry name" value="SURFACE LOCALIZED DECAHEME CYTOCHROME C LIPOPROTEIN"/>
    <property type="match status" value="1"/>
</dbReference>
<dbReference type="Proteomes" id="UP000057158">
    <property type="component" value="Chromosome"/>
</dbReference>
<protein>
    <submittedName>
        <fullName evidence="5">Putative multiheme cytochrome c</fullName>
    </submittedName>
</protein>
<dbReference type="GO" id="GO:0016491">
    <property type="term" value="F:oxidoreductase activity"/>
    <property type="evidence" value="ECO:0007669"/>
    <property type="project" value="TreeGrafter"/>
</dbReference>
<dbReference type="EMBL" id="CP010802">
    <property type="protein sequence ID" value="ALC15452.1"/>
    <property type="molecule type" value="Genomic_DNA"/>
</dbReference>
<sequence length="2792" mass="280160">MRPRSLVGVLVLMILLAVPALATALPMHYFDCNACHNASIDPGALGNTSMNNMCLKCHTRGAPVAVAFNAGDPRGTKAPDVYLHLQDASNALGSATAAGMAVAPTEQTSHYWASPTNVVPAAGAEAPSLDLYKTRTNITGGKVACSTCHEPHGAQDTQLLRIGKGAVLTANAMCLDCHRSWNSATTHGVVTHPMNVDYAAAVAADVAANPAAVDRKLKPAIDMSNGGEIALVGGTTVSCTTCHGVHFSDSDASTSDGIAGTYGTGDGLMLKHNGPAKETGTTSLCQTCHTYMQHGSTNSLGCLVCHGGHEYDAGGNPNVFMLRKQITLDTTAIKVGGSANDTVSLEFTQYPPLPNFDNGSGNGGLCLSCHDLPGGHDSGMNCAECHQHGGGSPSFGPSCGACHGFAPSLNADGSVTAGGYAHSTTNPANDYSTSGVFKDESATPHVTHANGAGNYTFSCDDCHGAASGTGRADHDTGTFQNVLSNQGAILTTLTTGNGALSPVYNPGTATCSAVYCHSNGGARAAAPVAASIPVWTNGNGTISTCDACHGNTVGTMTTKQNSAAHEQHLAKGYSCSLCHSDTAANSTTLAANAIGTVHVNNSADVALDSTNPLLSGGSGLAYGTDGTCSVYCHDPYAYDGANTPDWDTAATWDNASSEACGSCHGNPPAQGAHITHTTSIVSGGVGLSCDTCHPAGSNTGSHAGHISGGAADTLASLQATVCNTCHGVDGAETAPVWTNAATLDCASCHTNTLSTMAGTPDKTSAETTGHNKASGQYALTLNAAANLGCEDCHDRTAGGHLTGGAGDMRLKAGFACLTCHTGVATHTNIGATIKTESDFTKACLDCHDPHGGIGANAAMIDVPGVVFTARTSGDSFDEADAVNVDDICATCHTTTSHNRADATGVVHNENANCMSCHGHDKGFMASGGSSCEDCHSAKLAEPLHAAHINISPTVDADKSECAICHPSVQGYTIAGGSADHFASVVNDFAAGITNPQAAGTTCSSALGCHASSVADGSWQDVDGLNCDACHYSSVTPTLLGNNAAAKPLTGDHSTHFDAIGVTCADCHTVPAAGDTAHISNTDGADQAAVLTGRANALQDEALLTLAEAGSWTNPVFPGNATCSNTQCHDPSDKGFQATWNTPNALGCAFCHSTTDPATNNSNHTAHLAASVPGTFGLTITCLDCHVDNGTNNAHRDGVVDVTGTRVTGYTAPNCTNNCHTDGAGGVPAVAVAWGDAPLANCVICHKNPMDSARHTVHLNNNTFVSGDCAECHTAETAVTHIDLTVNTGGTSAVVYDGGTGGCTNNCHTVTAASFGDWKDAAKLDCGNCHGAGGTLDKGNPPAAGAHNQHVGNVYVSGCTDCHGDNSVTHSPIDNAKAAIGGAEVSAYAANNCTNTCHVATNDNDWTSTSRACVDCHTTGKIGTVPTSGLHATTVALAHDDSFGAGGTCNSCHTTTPTTSHINGGAAQTSLQTTYNFNASNVASYSSAAGCAANCHSDAVANGGVGKWSRKWMGVIDLKPLATDNPGAAVCDNCHGDGMTGAAVNNSWNAGLAPAHGDVDGNNGIEMMGQHGGCETCHGWGGATYNKAWNAGSPGHGDGSLAMNGPDAAHGPAAGAQYDESAFGCLAACHSGSLTNAGDANFNHALADSTWPINYGDFGSGDCDTCHAAAVPSRDHSDASENSGMHASHVASGYVTDCAVCHPHDGTSVAPGTGVHGTGTVNFANQMLGATDYSATAFGGTCATANGCHDSAAGEWAAGTLGGNSCVDCHGASGKLLDQGGYPPTSSEHGAHLANDAIFPPASDCDKCHGAGAVNGTHTGHKDMGASINLDATVITAYNGTNCANTCHTSIAGAWTSGAATLSCSDCHNVAGNILGAPVDAAISNTVGPTGDKHGAHLANSTFVADCATCHTHNGELGSYAVTGHVNGTNPTLVGTLTVNGDSSCANACHLAADANEWISGALNCNDCHSAAAKSLNGGGESDLSATIGPNAGRHDEHMASSNYVTAGCTDCHGHSGSLAVASHVDGANSVASKVTSYDGAGGCANSCHDVNVAGSGDWADSNALACADCHAANAVKDLGNGAWPPVSSAHTNHLASNALPNSAQSDCYACHDSTIDNTGALKAAGTHLNLISGDLAFNGSFNYEAGTANRAAGAAGTTTCSAVLCHNGITTPTWGAGTISCGKCHNTGGTGPLPSGSIGGSHAAHANNDGDFADCESCHTGANGYSATGGLATHQNLTVNLNRSYTDNGAAGVNYAGDGLDNGSCATVDCHFNNTTPAWGAVGSTTCTTCHNNGTDNGSLANAVPTATAGIHDRHVTDAATAYVDDCNACHGANASTGGQTGHANQVTTYGNSLGGYAAGSCSANLCHDDAAGSLWVNGATLTCNDCHNATGKSLYVSGALTAATPPATGKHDLHDANNLSVLSVGCTACHPHSGSFAAATHADGGSTGLASNVNLSGSITAPAETQAGWTNTCTNNCHSATAGDEWTTGALECSDCHSGTYVGGVYTGTGQHDAHNLTTPAAYTTAAARTANAGAYDFNCANCHGSTGTNHMNNTLNVAAGVNYTLGNCSSNACHQNGRGAAAAVAANWSTGWVSDPTAGDTCDNCHGNTPTTGAHAVHAVGIHAEDIYTGTTGLLAASAGAPSAHGDGTTSTVISCNVCHNNTVTSWYNANNTACVSCHDTSNTSLGDNALAITTYNSHVNGIKDVAFQNIAVKSKAQLRDDITAVAEINNNWTRTSAYKGAGDFDTAKSNLSADSYADVTCTNACHNGIAVTWQTPQNNCMTCHTSLPK</sequence>
<dbReference type="SUPFAM" id="SSF48695">
    <property type="entry name" value="Multiheme cytochromes"/>
    <property type="match status" value="9"/>
</dbReference>
<feature type="signal peptide" evidence="2">
    <location>
        <begin position="1"/>
        <end position="22"/>
    </location>
</feature>
<proteinExistence type="predicted"/>
<dbReference type="STRING" id="1603606.DSOUD_0664"/>
<evidence type="ECO:0000256" key="1">
    <source>
        <dbReference type="ARBA" id="ARBA00022729"/>
    </source>
</evidence>
<dbReference type="InterPro" id="IPR036280">
    <property type="entry name" value="Multihaem_cyt_sf"/>
</dbReference>
<evidence type="ECO:0000313" key="5">
    <source>
        <dbReference type="EMBL" id="ALC15452.1"/>
    </source>
</evidence>
<dbReference type="PATRIC" id="fig|1603606.3.peg.721"/>
<dbReference type="NCBIfam" id="TIGR01904">
    <property type="entry name" value="GSu_C4xC__C2xCH"/>
    <property type="match status" value="5"/>
</dbReference>
<dbReference type="InterPro" id="IPR010176">
    <property type="entry name" value="C4xCH_C2xCH_motif_GEOSU"/>
</dbReference>